<keyword evidence="3" id="KW-1185">Reference proteome</keyword>
<dbReference type="Pfam" id="PF11951">
    <property type="entry name" value="Fungal_trans_2"/>
    <property type="match status" value="1"/>
</dbReference>
<name>A0AAN7SXF8_9EURO</name>
<evidence type="ECO:0000256" key="1">
    <source>
        <dbReference type="SAM" id="MobiDB-lite"/>
    </source>
</evidence>
<accession>A0AAN7SXF8</accession>
<evidence type="ECO:0000313" key="3">
    <source>
        <dbReference type="Proteomes" id="UP001309876"/>
    </source>
</evidence>
<evidence type="ECO:0000313" key="2">
    <source>
        <dbReference type="EMBL" id="KAK5083993.1"/>
    </source>
</evidence>
<protein>
    <submittedName>
        <fullName evidence="2">Uncharacterized protein</fullName>
    </submittedName>
</protein>
<feature type="region of interest" description="Disordered" evidence="1">
    <location>
        <begin position="562"/>
        <end position="581"/>
    </location>
</feature>
<dbReference type="AlphaFoldDB" id="A0AAN7SXF8"/>
<dbReference type="PANTHER" id="PTHR37540:SF5">
    <property type="entry name" value="TRANSCRIPTION FACTOR DOMAIN-CONTAINING PROTEIN"/>
    <property type="match status" value="1"/>
</dbReference>
<comment type="caution">
    <text evidence="2">The sequence shown here is derived from an EMBL/GenBank/DDBJ whole genome shotgun (WGS) entry which is preliminary data.</text>
</comment>
<dbReference type="EMBL" id="JAVRRJ010000006">
    <property type="protein sequence ID" value="KAK5083993.1"/>
    <property type="molecule type" value="Genomic_DNA"/>
</dbReference>
<dbReference type="PANTHER" id="PTHR37540">
    <property type="entry name" value="TRANSCRIPTION FACTOR (ACR-2), PUTATIVE-RELATED-RELATED"/>
    <property type="match status" value="1"/>
</dbReference>
<gene>
    <name evidence="2" type="ORF">LTR05_006500</name>
</gene>
<dbReference type="InterPro" id="IPR021858">
    <property type="entry name" value="Fun_TF"/>
</dbReference>
<reference evidence="2 3" key="1">
    <citation type="submission" date="2023-08" db="EMBL/GenBank/DDBJ databases">
        <title>Black Yeasts Isolated from many extreme environments.</title>
        <authorList>
            <person name="Coleine C."/>
            <person name="Stajich J.E."/>
            <person name="Selbmann L."/>
        </authorList>
    </citation>
    <scope>NUCLEOTIDE SEQUENCE [LARGE SCALE GENOMIC DNA]</scope>
    <source>
        <strain evidence="2 3">CCFEE 5910</strain>
    </source>
</reference>
<proteinExistence type="predicted"/>
<dbReference type="Proteomes" id="UP001309876">
    <property type="component" value="Unassembled WGS sequence"/>
</dbReference>
<organism evidence="2 3">
    <name type="scientific">Lithohypha guttulata</name>
    <dbReference type="NCBI Taxonomy" id="1690604"/>
    <lineage>
        <taxon>Eukaryota</taxon>
        <taxon>Fungi</taxon>
        <taxon>Dikarya</taxon>
        <taxon>Ascomycota</taxon>
        <taxon>Pezizomycotina</taxon>
        <taxon>Eurotiomycetes</taxon>
        <taxon>Chaetothyriomycetidae</taxon>
        <taxon>Chaetothyriales</taxon>
        <taxon>Trichomeriaceae</taxon>
        <taxon>Lithohypha</taxon>
    </lineage>
</organism>
<sequence>MEPQYSIPFPSDARSTFTWSTPDQSARAIATPDQQFRLLHPPDAIQDRRSTLKQSSAAVQQHGLVKSTHLPSPLLSHNGHPHPCQFQYVQMPRTPVTPSYMHTRRPQLPVPPRVLPSQSKVQEPCLACKRPGCALASHRYYSKYVRDQKERDGQSELTPRPATAMLARPLTAYGGPVMQPPFALDLERQHLLALWSEEWSPVKQGYERHLFPAKFIDRVLPVAQNHMPLLQALLAYSGTIWAIANNMLSDAISRQQALAVEMLSQACPTESEASTDEGVLAATLLLLIYLAQGNSFEVGKHVSGLVHLTRVRGGPHYLGLSGVVAETLIHADYMQAIFFNHEPVWHFPLPQLEFDFPEKMGQGFRKVMSVQGLDASLSATAQSVCKVADIFKDASSGISLAPAVKHAYGYLAMMAEYQLARCNAAYHASSTPSECICLALVLFNHVVLNNDGAVTPSIMQIEHRFWQALEAAEYKGLMHSSMPICLHMWIILTGLTVGTKVPSRYRSIGVEKLRATRITSGIIKWEQVKANVLDKYVWLPYAQEEAFRGIWLEVEGLKSDNGNSGRTVPGGRKLDVLPPAG</sequence>